<comment type="caution">
    <text evidence="2">The sequence shown here is derived from an EMBL/GenBank/DDBJ whole genome shotgun (WGS) entry which is preliminary data.</text>
</comment>
<dbReference type="AlphaFoldDB" id="A0A7Z0I1K8"/>
<evidence type="ECO:0000313" key="3">
    <source>
        <dbReference type="Proteomes" id="UP000529417"/>
    </source>
</evidence>
<organism evidence="2 3">
    <name type="scientific">Rhabdonatronobacter sediminivivens</name>
    <dbReference type="NCBI Taxonomy" id="2743469"/>
    <lineage>
        <taxon>Bacteria</taxon>
        <taxon>Pseudomonadati</taxon>
        <taxon>Pseudomonadota</taxon>
        <taxon>Alphaproteobacteria</taxon>
        <taxon>Rhodobacterales</taxon>
        <taxon>Paracoccaceae</taxon>
        <taxon>Rhabdonatronobacter</taxon>
    </lineage>
</organism>
<accession>A0A7Z0I1K8</accession>
<keyword evidence="1" id="KW-1133">Transmembrane helix</keyword>
<gene>
    <name evidence="2" type="ORF">HUK65_14735</name>
</gene>
<keyword evidence="1" id="KW-0472">Membrane</keyword>
<keyword evidence="1" id="KW-0812">Transmembrane</keyword>
<keyword evidence="3" id="KW-1185">Reference proteome</keyword>
<name>A0A7Z0I1K8_9RHOB</name>
<evidence type="ECO:0000313" key="2">
    <source>
        <dbReference type="EMBL" id="NYS26244.1"/>
    </source>
</evidence>
<protein>
    <submittedName>
        <fullName evidence="2">Uncharacterized protein</fullName>
    </submittedName>
</protein>
<reference evidence="2 3" key="1">
    <citation type="journal article" date="2000" name="Arch. Microbiol.">
        <title>Rhodobaca bogoriensis gen. nov. and sp. nov., an alkaliphilic purple nonsulfur bacterium from African Rift Valley soda lakes.</title>
        <authorList>
            <person name="Milford A.D."/>
            <person name="Achenbach L.A."/>
            <person name="Jung D.O."/>
            <person name="Madigan M.T."/>
        </authorList>
    </citation>
    <scope>NUCLEOTIDE SEQUENCE [LARGE SCALE GENOMIC DNA]</scope>
    <source>
        <strain evidence="2 3">2376</strain>
    </source>
</reference>
<dbReference type="EMBL" id="JACBXS010000037">
    <property type="protein sequence ID" value="NYS26244.1"/>
    <property type="molecule type" value="Genomic_DNA"/>
</dbReference>
<dbReference type="Proteomes" id="UP000529417">
    <property type="component" value="Unassembled WGS sequence"/>
</dbReference>
<evidence type="ECO:0000256" key="1">
    <source>
        <dbReference type="SAM" id="Phobius"/>
    </source>
</evidence>
<proteinExistence type="predicted"/>
<sequence>MITEHQPPRRAVTDLTSATGSDRSCMDCGGIFAGAVLALAVSFLLIGFGVSLGLSLTSPYRSEGGSAATLLIGVLAAMLAAVAGGKHRDEGLGFDAAFQRR</sequence>
<feature type="transmembrane region" description="Helical" evidence="1">
    <location>
        <begin position="66"/>
        <end position="84"/>
    </location>
</feature>
<feature type="transmembrane region" description="Helical" evidence="1">
    <location>
        <begin position="31"/>
        <end position="54"/>
    </location>
</feature>